<sequence>MNKSRDLWIWVQDLNKSESKKKISLTIRESDNVSRGKKMELELMDEDDPFFFYSLTLTDSDFQYLKSQQGLLVDFHAFPSMIFQLVDKCIEESSKETPHFTSVLVHSPSEIYLEFKEINPFRHLTHLCLLVNRGTDAQIKDFLATRINKLQSNSDSRISLLKSRLVNLEEELNRKTTEAEDYRKKSEKLMKDAVELQASYSSSLSKELAVERERSESLAKEISSKYDNERRSMMDNHLSSTRSMENRIASLDYENKDLSEKRHRYEATIQRMSEELRLSREKGEAFQRELENKKMENNNLDAGYHDRERMINQLKLKVGLLETEKERTEVEFRQQQDLCTIANEQKNKLDLELKEKIALISKRENAVRSVTQELMKANEIIKKFQEQARSQHQKVQLGSNVVQEQERLLSEKETELESIRTQLKSIKEKQNSMELQSQEFELNDNEKNRRIEELEKQIKTNETVIHWLNKQLTTAQARDPGLRLAPAPDGTGFSLMASSTPVVDVTKNRNLHKDILARKLAVSVGSPFLEEKKNKENLPGGSLDPKYFQSSTTLNQTPKINGSNKKRGGLLRKSVRQTEASSVYFPSTK</sequence>
<dbReference type="InterPro" id="IPR032396">
    <property type="entry name" value="SAS-6_N"/>
</dbReference>
<evidence type="ECO:0000256" key="5">
    <source>
        <dbReference type="ARBA" id="ARBA00023306"/>
    </source>
</evidence>
<evidence type="ECO:0000256" key="3">
    <source>
        <dbReference type="ARBA" id="ARBA00023054"/>
    </source>
</evidence>
<dbReference type="CDD" id="cd10142">
    <property type="entry name" value="HD_SAS6_N"/>
    <property type="match status" value="1"/>
</dbReference>
<dbReference type="Gene3D" id="2.170.210.20">
    <property type="entry name" value="Spindle assembly abnormal protein 6, N-terminal domain"/>
    <property type="match status" value="1"/>
</dbReference>
<feature type="compositionally biased region" description="Basic residues" evidence="7">
    <location>
        <begin position="564"/>
        <end position="575"/>
    </location>
</feature>
<comment type="subcellular location">
    <subcellularLocation>
        <location evidence="1">Cytoplasm</location>
        <location evidence="1">Cytoskeleton</location>
        <location evidence="1">Microtubule organizing center</location>
        <location evidence="1">Centrosome</location>
    </subcellularLocation>
</comment>
<feature type="region of interest" description="Disordered" evidence="7">
    <location>
        <begin position="532"/>
        <end position="575"/>
    </location>
</feature>
<accession>A0A0K2T197</accession>
<evidence type="ECO:0000259" key="8">
    <source>
        <dbReference type="Pfam" id="PF16531"/>
    </source>
</evidence>
<proteinExistence type="predicted"/>
<dbReference type="AlphaFoldDB" id="A0A0K2T197"/>
<feature type="coiled-coil region" evidence="6">
    <location>
        <begin position="255"/>
        <end position="282"/>
    </location>
</feature>
<evidence type="ECO:0000256" key="4">
    <source>
        <dbReference type="ARBA" id="ARBA00023212"/>
    </source>
</evidence>
<dbReference type="Pfam" id="PF16531">
    <property type="entry name" value="SAS-6_N"/>
    <property type="match status" value="1"/>
</dbReference>
<feature type="compositionally biased region" description="Polar residues" evidence="7">
    <location>
        <begin position="548"/>
        <end position="563"/>
    </location>
</feature>
<dbReference type="EMBL" id="HACA01001981">
    <property type="protein sequence ID" value="CDW19342.1"/>
    <property type="molecule type" value="Transcribed_RNA"/>
</dbReference>
<evidence type="ECO:0000256" key="6">
    <source>
        <dbReference type="SAM" id="Coils"/>
    </source>
</evidence>
<feature type="domain" description="Spindle assembly abnormal protein 6 N-terminal" evidence="8">
    <location>
        <begin position="17"/>
        <end position="129"/>
    </location>
</feature>
<dbReference type="InterPro" id="IPR038558">
    <property type="entry name" value="SAS-6_N_sf"/>
</dbReference>
<evidence type="ECO:0000256" key="2">
    <source>
        <dbReference type="ARBA" id="ARBA00022490"/>
    </source>
</evidence>
<dbReference type="PANTHER" id="PTHR44281:SF2">
    <property type="entry name" value="SPINDLE ASSEMBLY ABNORMAL PROTEIN 6 HOMOLOG"/>
    <property type="match status" value="1"/>
</dbReference>
<dbReference type="OrthoDB" id="49058at2759"/>
<dbReference type="GO" id="GO:0007099">
    <property type="term" value="P:centriole replication"/>
    <property type="evidence" value="ECO:0007669"/>
    <property type="project" value="TreeGrafter"/>
</dbReference>
<reference evidence="9" key="1">
    <citation type="submission" date="2014-05" db="EMBL/GenBank/DDBJ databases">
        <authorList>
            <person name="Chronopoulou M."/>
        </authorList>
    </citation>
    <scope>NUCLEOTIDE SEQUENCE</scope>
    <source>
        <tissue evidence="9">Whole organism</tissue>
    </source>
</reference>
<dbReference type="GO" id="GO:0005813">
    <property type="term" value="C:centrosome"/>
    <property type="evidence" value="ECO:0007669"/>
    <property type="project" value="UniProtKB-SubCell"/>
</dbReference>
<feature type="coiled-coil region" evidence="6">
    <location>
        <begin position="367"/>
        <end position="471"/>
    </location>
</feature>
<dbReference type="GO" id="GO:0005814">
    <property type="term" value="C:centriole"/>
    <property type="evidence" value="ECO:0007669"/>
    <property type="project" value="TreeGrafter"/>
</dbReference>
<keyword evidence="4" id="KW-0206">Cytoskeleton</keyword>
<protein>
    <submittedName>
        <fullName evidence="9">Spindle assembly abnormal protein 6 homolog [Saccoglossus kowalevskii]</fullName>
    </submittedName>
</protein>
<evidence type="ECO:0000256" key="7">
    <source>
        <dbReference type="SAM" id="MobiDB-lite"/>
    </source>
</evidence>
<dbReference type="PANTHER" id="PTHR44281">
    <property type="entry name" value="SPINDLE ASSEMBLY ABNORMAL PROTEIN 6 HOMOLOG"/>
    <property type="match status" value="1"/>
</dbReference>
<keyword evidence="5" id="KW-0131">Cell cycle</keyword>
<feature type="coiled-coil region" evidence="6">
    <location>
        <begin position="158"/>
        <end position="199"/>
    </location>
</feature>
<evidence type="ECO:0000256" key="1">
    <source>
        <dbReference type="ARBA" id="ARBA00004300"/>
    </source>
</evidence>
<name>A0A0K2T197_LEPSM</name>
<organism evidence="9">
    <name type="scientific">Lepeophtheirus salmonis</name>
    <name type="common">Salmon louse</name>
    <name type="synonym">Caligus salmonis</name>
    <dbReference type="NCBI Taxonomy" id="72036"/>
    <lineage>
        <taxon>Eukaryota</taxon>
        <taxon>Metazoa</taxon>
        <taxon>Ecdysozoa</taxon>
        <taxon>Arthropoda</taxon>
        <taxon>Crustacea</taxon>
        <taxon>Multicrustacea</taxon>
        <taxon>Hexanauplia</taxon>
        <taxon>Copepoda</taxon>
        <taxon>Siphonostomatoida</taxon>
        <taxon>Caligidae</taxon>
        <taxon>Lepeophtheirus</taxon>
    </lineage>
</organism>
<keyword evidence="2" id="KW-0963">Cytoplasm</keyword>
<evidence type="ECO:0000313" key="9">
    <source>
        <dbReference type="EMBL" id="CDW19342.1"/>
    </source>
</evidence>
<keyword evidence="3 6" id="KW-0175">Coiled coil</keyword>